<dbReference type="PANTHER" id="PTHR32432">
    <property type="entry name" value="CELL DIVISION PROTEIN FTSA-RELATED"/>
    <property type="match status" value="1"/>
</dbReference>
<dbReference type="EMBL" id="JAKRRY010000036">
    <property type="protein sequence ID" value="MCW8348372.1"/>
    <property type="molecule type" value="Genomic_DNA"/>
</dbReference>
<dbReference type="PANTHER" id="PTHR32432:SF3">
    <property type="entry name" value="ETHANOLAMINE UTILIZATION PROTEIN EUTJ"/>
    <property type="match status" value="1"/>
</dbReference>
<evidence type="ECO:0000313" key="1">
    <source>
        <dbReference type="EMBL" id="MCW8348372.1"/>
    </source>
</evidence>
<protein>
    <submittedName>
        <fullName evidence="1">Pilus assembly protein PilM</fullName>
    </submittedName>
</protein>
<dbReference type="AlphaFoldDB" id="A0A9X3CRQ0"/>
<accession>A0A9X3CRQ0</accession>
<gene>
    <name evidence="1" type="primary">pilM</name>
    <name evidence="1" type="ORF">MD535_20515</name>
</gene>
<dbReference type="Proteomes" id="UP001155587">
    <property type="component" value="Unassembled WGS sequence"/>
</dbReference>
<comment type="caution">
    <text evidence="1">The sequence shown here is derived from an EMBL/GenBank/DDBJ whole genome shotgun (WGS) entry which is preliminary data.</text>
</comment>
<dbReference type="SUPFAM" id="SSF53067">
    <property type="entry name" value="Actin-like ATPase domain"/>
    <property type="match status" value="2"/>
</dbReference>
<proteinExistence type="predicted"/>
<sequence>MTKKWITGIDIGHYSAKAVVLMLDGVTLTVINHLELTGSDAIFSDSHTLKHQETVKNLKKFKTLPPIFRKKAAIAIPDSAAISKIISVERGLEGQEQEFAVFQAMSHQSPYPLEELALDFYKASPISEGQTDAYRVHVVKQSIVDNWSGTIKALGYQPQYMDTNINALRGLQSMLSNHQDVFDNWGVLDLGCQQAALCPPKNMPLDMAKQWLYDTTHQHGLDARGVNPKSQAEQAFEQIASKVMSQIQLYRSVQGGLILEGVLVCGGHANAPQIMDFIARKLGIPARPLALHNAVGVSSKEATLLSGSFAVALGVAYNAAQWMEAH</sequence>
<dbReference type="RefSeq" id="WP_265676888.1">
    <property type="nucleotide sequence ID" value="NZ_JAKRRY010000036.1"/>
</dbReference>
<dbReference type="Pfam" id="PF11104">
    <property type="entry name" value="PilM_2"/>
    <property type="match status" value="1"/>
</dbReference>
<dbReference type="InterPro" id="IPR050696">
    <property type="entry name" value="FtsA/MreB"/>
</dbReference>
<evidence type="ECO:0000313" key="2">
    <source>
        <dbReference type="Proteomes" id="UP001155587"/>
    </source>
</evidence>
<dbReference type="Gene3D" id="3.30.420.40">
    <property type="match status" value="2"/>
</dbReference>
<organism evidence="1 2">
    <name type="scientific">Vibrio qingdaonensis</name>
    <dbReference type="NCBI Taxonomy" id="2829491"/>
    <lineage>
        <taxon>Bacteria</taxon>
        <taxon>Pseudomonadati</taxon>
        <taxon>Pseudomonadota</taxon>
        <taxon>Gammaproteobacteria</taxon>
        <taxon>Vibrionales</taxon>
        <taxon>Vibrionaceae</taxon>
        <taxon>Vibrio</taxon>
    </lineage>
</organism>
<dbReference type="InterPro" id="IPR043129">
    <property type="entry name" value="ATPase_NBD"/>
</dbReference>
<reference evidence="1" key="1">
    <citation type="submission" date="2022-02" db="EMBL/GenBank/DDBJ databases">
        <title>Vibrio sp. nov, a new bacterium isolated from seawater.</title>
        <authorList>
            <person name="Yuan Y."/>
        </authorList>
    </citation>
    <scope>NUCLEOTIDE SEQUENCE</scope>
    <source>
        <strain evidence="1">ZSDZ65</strain>
    </source>
</reference>
<dbReference type="InterPro" id="IPR005883">
    <property type="entry name" value="PilM"/>
</dbReference>
<keyword evidence="2" id="KW-1185">Reference proteome</keyword>
<name>A0A9X3CRQ0_9VIBR</name>